<dbReference type="Proteomes" id="UP000805193">
    <property type="component" value="Unassembled WGS sequence"/>
</dbReference>
<reference evidence="1 2" key="1">
    <citation type="journal article" date="2020" name="Cell">
        <title>Large-Scale Comparative Analyses of Tick Genomes Elucidate Their Genetic Diversity and Vector Capacities.</title>
        <authorList>
            <consortium name="Tick Genome and Microbiome Consortium (TIGMIC)"/>
            <person name="Jia N."/>
            <person name="Wang J."/>
            <person name="Shi W."/>
            <person name="Du L."/>
            <person name="Sun Y."/>
            <person name="Zhan W."/>
            <person name="Jiang J.F."/>
            <person name="Wang Q."/>
            <person name="Zhang B."/>
            <person name="Ji P."/>
            <person name="Bell-Sakyi L."/>
            <person name="Cui X.M."/>
            <person name="Yuan T.T."/>
            <person name="Jiang B.G."/>
            <person name="Yang W.F."/>
            <person name="Lam T.T."/>
            <person name="Chang Q.C."/>
            <person name="Ding S.J."/>
            <person name="Wang X.J."/>
            <person name="Zhu J.G."/>
            <person name="Ruan X.D."/>
            <person name="Zhao L."/>
            <person name="Wei J.T."/>
            <person name="Ye R.Z."/>
            <person name="Que T.C."/>
            <person name="Du C.H."/>
            <person name="Zhou Y.H."/>
            <person name="Cheng J.X."/>
            <person name="Dai P.F."/>
            <person name="Guo W.B."/>
            <person name="Han X.H."/>
            <person name="Huang E.J."/>
            <person name="Li L.F."/>
            <person name="Wei W."/>
            <person name="Gao Y.C."/>
            <person name="Liu J.Z."/>
            <person name="Shao H.Z."/>
            <person name="Wang X."/>
            <person name="Wang C.C."/>
            <person name="Yang T.C."/>
            <person name="Huo Q.B."/>
            <person name="Li W."/>
            <person name="Chen H.Y."/>
            <person name="Chen S.E."/>
            <person name="Zhou L.G."/>
            <person name="Ni X.B."/>
            <person name="Tian J.H."/>
            <person name="Sheng Y."/>
            <person name="Liu T."/>
            <person name="Pan Y.S."/>
            <person name="Xia L.Y."/>
            <person name="Li J."/>
            <person name="Zhao F."/>
            <person name="Cao W.C."/>
        </authorList>
    </citation>
    <scope>NUCLEOTIDE SEQUENCE [LARGE SCALE GENOMIC DNA]</scope>
    <source>
        <strain evidence="1">Iper-2018</strain>
    </source>
</reference>
<name>A0AC60NUF4_IXOPE</name>
<keyword evidence="2" id="KW-1185">Reference proteome</keyword>
<evidence type="ECO:0000313" key="2">
    <source>
        <dbReference type="Proteomes" id="UP000805193"/>
    </source>
</evidence>
<protein>
    <submittedName>
        <fullName evidence="1">Uncharacterized protein</fullName>
    </submittedName>
</protein>
<evidence type="ECO:0000313" key="1">
    <source>
        <dbReference type="EMBL" id="KAG0410718.1"/>
    </source>
</evidence>
<organism evidence="1 2">
    <name type="scientific">Ixodes persulcatus</name>
    <name type="common">Taiga tick</name>
    <dbReference type="NCBI Taxonomy" id="34615"/>
    <lineage>
        <taxon>Eukaryota</taxon>
        <taxon>Metazoa</taxon>
        <taxon>Ecdysozoa</taxon>
        <taxon>Arthropoda</taxon>
        <taxon>Chelicerata</taxon>
        <taxon>Arachnida</taxon>
        <taxon>Acari</taxon>
        <taxon>Parasitiformes</taxon>
        <taxon>Ixodida</taxon>
        <taxon>Ixodoidea</taxon>
        <taxon>Ixodidae</taxon>
        <taxon>Ixodinae</taxon>
        <taxon>Ixodes</taxon>
    </lineage>
</organism>
<accession>A0AC60NUF4</accession>
<proteinExistence type="predicted"/>
<comment type="caution">
    <text evidence="1">The sequence shown here is derived from an EMBL/GenBank/DDBJ whole genome shotgun (WGS) entry which is preliminary data.</text>
</comment>
<dbReference type="EMBL" id="JABSTQ010011494">
    <property type="protein sequence ID" value="KAG0410718.1"/>
    <property type="molecule type" value="Genomic_DNA"/>
</dbReference>
<gene>
    <name evidence="1" type="ORF">HPB47_012139</name>
</gene>
<sequence>MVKSEVQTTIAPGTRLPRAHPNGGPPSCPSPASRCTEDHVTSRTTPPPTRRQRELREDVLKISHAVYTPPDLYVVAVDLSGHGLSSHRPAGCSYSYHEYVMDVCRLVHHLGWRSFAILGHSFGCTVGMMYAALFPDRVSAIVALDLYAPLHLPDDRVAEDSAKCFEGYLRLEAKLGDPPVYTEAELMRRLDEATLRTLTEDSMRILLKRETVPCGPGTLRVTTDPLTKVISTVQLTRDYQSVLMERFHGDLLVLTASQVDGRIMRESMGHFFELHRRCCRRFEHAEVEGNHYVHLNRPETVAPLIEAFLGSLPEEGSS</sequence>